<feature type="repeat" description="PPR" evidence="2">
    <location>
        <begin position="482"/>
        <end position="516"/>
    </location>
</feature>
<dbReference type="SUPFAM" id="SSF48452">
    <property type="entry name" value="TPR-like"/>
    <property type="match status" value="1"/>
</dbReference>
<dbReference type="InterPro" id="IPR046848">
    <property type="entry name" value="E_motif"/>
</dbReference>
<dbReference type="Pfam" id="PF13041">
    <property type="entry name" value="PPR_2"/>
    <property type="match status" value="2"/>
</dbReference>
<dbReference type="NCBIfam" id="TIGR00756">
    <property type="entry name" value="PPR"/>
    <property type="match status" value="4"/>
</dbReference>
<protein>
    <recommendedName>
        <fullName evidence="5">Pentatricopeptide repeat-containing protein</fullName>
    </recommendedName>
</protein>
<dbReference type="GO" id="GO:0009451">
    <property type="term" value="P:RNA modification"/>
    <property type="evidence" value="ECO:0007669"/>
    <property type="project" value="InterPro"/>
</dbReference>
<feature type="repeat" description="PPR" evidence="2">
    <location>
        <begin position="582"/>
        <end position="616"/>
    </location>
</feature>
<evidence type="ECO:0000313" key="4">
    <source>
        <dbReference type="Proteomes" id="UP001408789"/>
    </source>
</evidence>
<feature type="repeat" description="PPR" evidence="2">
    <location>
        <begin position="98"/>
        <end position="132"/>
    </location>
</feature>
<proteinExistence type="predicted"/>
<dbReference type="EMBL" id="JBCNJP010000008">
    <property type="protein sequence ID" value="KAK9074685.1"/>
    <property type="molecule type" value="Genomic_DNA"/>
</dbReference>
<evidence type="ECO:0008006" key="5">
    <source>
        <dbReference type="Google" id="ProtNLM"/>
    </source>
</evidence>
<dbReference type="InterPro" id="IPR046960">
    <property type="entry name" value="PPR_At4g14850-like_plant"/>
</dbReference>
<evidence type="ECO:0000313" key="3">
    <source>
        <dbReference type="EMBL" id="KAK9074685.1"/>
    </source>
</evidence>
<feature type="repeat" description="PPR" evidence="2">
    <location>
        <begin position="344"/>
        <end position="378"/>
    </location>
</feature>
<dbReference type="Gene3D" id="1.25.40.10">
    <property type="entry name" value="Tetratricopeptide repeat domain"/>
    <property type="match status" value="5"/>
</dbReference>
<name>A0AAP0H9I1_9ASTR</name>
<dbReference type="PROSITE" id="PS51375">
    <property type="entry name" value="PPR"/>
    <property type="match status" value="5"/>
</dbReference>
<dbReference type="Proteomes" id="UP001408789">
    <property type="component" value="Unassembled WGS sequence"/>
</dbReference>
<keyword evidence="4" id="KW-1185">Reference proteome</keyword>
<feature type="repeat" description="PPR" evidence="2">
    <location>
        <begin position="447"/>
        <end position="481"/>
    </location>
</feature>
<comment type="caution">
    <text evidence="3">The sequence shown here is derived from an EMBL/GenBank/DDBJ whole genome shotgun (WGS) entry which is preliminary data.</text>
</comment>
<dbReference type="GO" id="GO:0003723">
    <property type="term" value="F:RNA binding"/>
    <property type="evidence" value="ECO:0007669"/>
    <property type="project" value="InterPro"/>
</dbReference>
<dbReference type="Pfam" id="PF01535">
    <property type="entry name" value="PPR"/>
    <property type="match status" value="4"/>
</dbReference>
<dbReference type="PANTHER" id="PTHR47926:SF424">
    <property type="entry name" value="PENTACOTRIPEPTIDE-REPEAT REGION OF PRORP DOMAIN-CONTAINING PROTEIN"/>
    <property type="match status" value="1"/>
</dbReference>
<dbReference type="PANTHER" id="PTHR47926">
    <property type="entry name" value="PENTATRICOPEPTIDE REPEAT-CONTAINING PROTEIN"/>
    <property type="match status" value="1"/>
</dbReference>
<keyword evidence="1" id="KW-0677">Repeat</keyword>
<evidence type="ECO:0000256" key="1">
    <source>
        <dbReference type="ARBA" id="ARBA00022737"/>
    </source>
</evidence>
<sequence>MKRKLSRLVTTGLYTEALSFFSNLHFHSHPLNDFTFPFLLKACSKLQLISHGQMFHAHLTKTGFNSDIYTATSLTDMYMKLQFPNSALKVFDEMSEPNTTSINAVISGFFNNGSYKKSFDVFKRFGDYKLRPDSVTIASLLSGCDVSVKDGQQVHCWAVKIGVEADIFVATSLITMYSNCKQPLIASIVFDRIRRKTVACCNAFLTCLLQNRIPDRVLKVFKEMLLWSWSWSGENSNPVTFVSVLSACSDTKNLTFGLQVHGLLTKVGLELDLLVGTALLDMYSKCGYWHRGYDVFKALRNVRSLITWNTMISGMMLNGEIENAIGLFTMLESESNGLNGLKPDSATWNIMINGLSSLGKPDEAFLLFRRMQSTGEPVSLKCLTSLLSACASISSLTSGKAIHGYVIRTHMNKDDFLATAVINMYMKCGRWSWAFSVFDQFEIKPRDPVIWNAMISGYGRNGESEAAFDMFERMQKENVKPNSSTFNCILSVCSHSGNVEKGLEILRLMERYNVVPTSEHYASLVDTLGRSGNIDEARGLLLTIPEVSGSVLDSLIGACSFHSDVKTGEETARKLMDSDPENPIPFVILSNIYAREGRWKDVEDLRREMDRKGLKKISGISSLSLG</sequence>
<accession>A0AAP0H9I1</accession>
<dbReference type="AlphaFoldDB" id="A0AAP0H9I1"/>
<reference evidence="3 4" key="1">
    <citation type="submission" date="2024-04" db="EMBL/GenBank/DDBJ databases">
        <title>The reference genome of an endangered Asteraceae, Deinandra increscens subsp. villosa, native to the Central Coast of California.</title>
        <authorList>
            <person name="Guilliams M."/>
            <person name="Hasenstab-Lehman K."/>
            <person name="Meyer R."/>
            <person name="Mcevoy S."/>
        </authorList>
    </citation>
    <scope>NUCLEOTIDE SEQUENCE [LARGE SCALE GENOMIC DNA]</scope>
    <source>
        <tissue evidence="3">Leaf</tissue>
    </source>
</reference>
<dbReference type="InterPro" id="IPR002885">
    <property type="entry name" value="PPR_rpt"/>
</dbReference>
<evidence type="ECO:0000256" key="2">
    <source>
        <dbReference type="PROSITE-ProRule" id="PRU00708"/>
    </source>
</evidence>
<dbReference type="FunFam" id="1.25.40.10:FF:000682">
    <property type="entry name" value="Pentatricopeptide repeat-containing protein At3g16610"/>
    <property type="match status" value="1"/>
</dbReference>
<organism evidence="3 4">
    <name type="scientific">Deinandra increscens subsp. villosa</name>
    <dbReference type="NCBI Taxonomy" id="3103831"/>
    <lineage>
        <taxon>Eukaryota</taxon>
        <taxon>Viridiplantae</taxon>
        <taxon>Streptophyta</taxon>
        <taxon>Embryophyta</taxon>
        <taxon>Tracheophyta</taxon>
        <taxon>Spermatophyta</taxon>
        <taxon>Magnoliopsida</taxon>
        <taxon>eudicotyledons</taxon>
        <taxon>Gunneridae</taxon>
        <taxon>Pentapetalae</taxon>
        <taxon>asterids</taxon>
        <taxon>campanulids</taxon>
        <taxon>Asterales</taxon>
        <taxon>Asteraceae</taxon>
        <taxon>Asteroideae</taxon>
        <taxon>Heliantheae alliance</taxon>
        <taxon>Madieae</taxon>
        <taxon>Madiinae</taxon>
        <taxon>Deinandra</taxon>
    </lineage>
</organism>
<dbReference type="Pfam" id="PF20431">
    <property type="entry name" value="E_motif"/>
    <property type="match status" value="1"/>
</dbReference>
<dbReference type="FunFam" id="1.25.40.10:FF:000090">
    <property type="entry name" value="Pentatricopeptide repeat-containing protein, chloroplastic"/>
    <property type="match status" value="1"/>
</dbReference>
<gene>
    <name evidence="3" type="ORF">SSX86_007283</name>
</gene>
<dbReference type="InterPro" id="IPR011990">
    <property type="entry name" value="TPR-like_helical_dom_sf"/>
</dbReference>